<reference evidence="2" key="4">
    <citation type="submission" date="2023-01" db="EMBL/GenBank/DDBJ databases">
        <title>Draft genome sequence of Methylobacterium brachythecii strain NBRC 107710.</title>
        <authorList>
            <person name="Sun Q."/>
            <person name="Mori K."/>
        </authorList>
    </citation>
    <scope>NUCLEOTIDE SEQUENCE</scope>
    <source>
        <strain evidence="2">NBRC 107710</strain>
    </source>
</reference>
<dbReference type="EMBL" id="JACIDN010000005">
    <property type="protein sequence ID" value="MBB3903719.1"/>
    <property type="molecule type" value="Genomic_DNA"/>
</dbReference>
<dbReference type="InterPro" id="IPR008927">
    <property type="entry name" value="6-PGluconate_DH-like_C_sf"/>
</dbReference>
<evidence type="ECO:0000313" key="4">
    <source>
        <dbReference type="Proteomes" id="UP000517759"/>
    </source>
</evidence>
<dbReference type="SUPFAM" id="SSF48179">
    <property type="entry name" value="6-phosphogluconate dehydrogenase C-terminal domain-like"/>
    <property type="match status" value="1"/>
</dbReference>
<name>A0A7W6AM39_9HYPH</name>
<protein>
    <submittedName>
        <fullName evidence="3">3-hydroxyisobutyrate dehydrogenase-like beta-hydroxyacid dehydrogenase</fullName>
    </submittedName>
    <submittedName>
        <fullName evidence="2">Phosphogluconate dehydrogenase</fullName>
    </submittedName>
</protein>
<dbReference type="AlphaFoldDB" id="A0A7W6AM39"/>
<dbReference type="EMBL" id="BSPG01000010">
    <property type="protein sequence ID" value="GLS44288.1"/>
    <property type="molecule type" value="Genomic_DNA"/>
</dbReference>
<sequence>MPAQQLRLGLVGYGEIGSTLGRGLRGAGLEQLTAYDKYAFDGPYAELIQRRAREAGVTLVRSNRELAEAADMIVSVTPGSASLESAAAFADCLDSRHSFIDFASATPKIKIDVAEHLAGTGALLGDGAIEGTPRSGHTLPIIVSGPSGGRVRDGLTPYGMQISFVGAKLGTASGIKILRSVLIKGIEALTDEMLLAARHYGIDEAVMASSCKTLGRPWIEIVESLIPSGTIHAKRRAEELEMSAEAVAEAGIDPIMARAIVARLRWKEGLGLKERLNGVEPADYGATYAEIENALADR</sequence>
<evidence type="ECO:0000259" key="1">
    <source>
        <dbReference type="Pfam" id="PF09130"/>
    </source>
</evidence>
<dbReference type="Proteomes" id="UP001156881">
    <property type="component" value="Unassembled WGS sequence"/>
</dbReference>
<keyword evidence="5" id="KW-1185">Reference proteome</keyword>
<evidence type="ECO:0000313" key="2">
    <source>
        <dbReference type="EMBL" id="GLS44288.1"/>
    </source>
</evidence>
<dbReference type="InterPro" id="IPR013328">
    <property type="entry name" value="6PGD_dom2"/>
</dbReference>
<reference evidence="2" key="1">
    <citation type="journal article" date="2014" name="Int. J. Syst. Evol. Microbiol.">
        <title>Complete genome of a new Firmicutes species belonging to the dominant human colonic microbiota ('Ruminococcus bicirculans') reveals two chromosomes and a selective capacity to utilize plant glucans.</title>
        <authorList>
            <consortium name="NISC Comparative Sequencing Program"/>
            <person name="Wegmann U."/>
            <person name="Louis P."/>
            <person name="Goesmann A."/>
            <person name="Henrissat B."/>
            <person name="Duncan S.H."/>
            <person name="Flint H.J."/>
        </authorList>
    </citation>
    <scope>NUCLEOTIDE SEQUENCE</scope>
    <source>
        <strain evidence="2">NBRC 107710</strain>
    </source>
</reference>
<dbReference type="InterPro" id="IPR036291">
    <property type="entry name" value="NAD(P)-bd_dom_sf"/>
</dbReference>
<dbReference type="Gene3D" id="1.10.1040.10">
    <property type="entry name" value="N-(1-d-carboxylethyl)-l-norvaline Dehydrogenase, domain 2"/>
    <property type="match status" value="1"/>
</dbReference>
<dbReference type="RefSeq" id="WP_183506862.1">
    <property type="nucleotide sequence ID" value="NZ_BSPG01000010.1"/>
</dbReference>
<gene>
    <name evidence="2" type="ORF">GCM10007884_22760</name>
    <name evidence="3" type="ORF">GGR33_003228</name>
</gene>
<dbReference type="InterPro" id="IPR015814">
    <property type="entry name" value="Pgluconate_DH_NAD-bd_C"/>
</dbReference>
<dbReference type="Gene3D" id="3.40.50.720">
    <property type="entry name" value="NAD(P)-binding Rossmann-like Domain"/>
    <property type="match status" value="1"/>
</dbReference>
<feature type="domain" description="Phosphogluconate dehydrogenase NAD-binding putative C-terminal" evidence="1">
    <location>
        <begin position="197"/>
        <end position="266"/>
    </location>
</feature>
<dbReference type="SUPFAM" id="SSF51735">
    <property type="entry name" value="NAD(P)-binding Rossmann-fold domains"/>
    <property type="match status" value="1"/>
</dbReference>
<organism evidence="3 4">
    <name type="scientific">Methylobacterium brachythecii</name>
    <dbReference type="NCBI Taxonomy" id="1176177"/>
    <lineage>
        <taxon>Bacteria</taxon>
        <taxon>Pseudomonadati</taxon>
        <taxon>Pseudomonadota</taxon>
        <taxon>Alphaproteobacteria</taxon>
        <taxon>Hyphomicrobiales</taxon>
        <taxon>Methylobacteriaceae</taxon>
        <taxon>Methylobacterium</taxon>
    </lineage>
</organism>
<proteinExistence type="predicted"/>
<dbReference type="Proteomes" id="UP000517759">
    <property type="component" value="Unassembled WGS sequence"/>
</dbReference>
<evidence type="ECO:0000313" key="3">
    <source>
        <dbReference type="EMBL" id="MBB3903719.1"/>
    </source>
</evidence>
<comment type="caution">
    <text evidence="3">The sequence shown here is derived from an EMBL/GenBank/DDBJ whole genome shotgun (WGS) entry which is preliminary data.</text>
</comment>
<dbReference type="Pfam" id="PF09130">
    <property type="entry name" value="DUF1932"/>
    <property type="match status" value="1"/>
</dbReference>
<evidence type="ECO:0000313" key="5">
    <source>
        <dbReference type="Proteomes" id="UP001156881"/>
    </source>
</evidence>
<reference evidence="3 4" key="3">
    <citation type="submission" date="2020-08" db="EMBL/GenBank/DDBJ databases">
        <title>Genomic Encyclopedia of Type Strains, Phase IV (KMG-IV): sequencing the most valuable type-strain genomes for metagenomic binning, comparative biology and taxonomic classification.</title>
        <authorList>
            <person name="Goeker M."/>
        </authorList>
    </citation>
    <scope>NUCLEOTIDE SEQUENCE [LARGE SCALE GENOMIC DNA]</scope>
    <source>
        <strain evidence="3 4">DSM 24105</strain>
    </source>
</reference>
<reference evidence="5" key="2">
    <citation type="journal article" date="2019" name="Int. J. Syst. Evol. Microbiol.">
        <title>The Global Catalogue of Microorganisms (GCM) 10K type strain sequencing project: providing services to taxonomists for standard genome sequencing and annotation.</title>
        <authorList>
            <consortium name="The Broad Institute Genomics Platform"/>
            <consortium name="The Broad Institute Genome Sequencing Center for Infectious Disease"/>
            <person name="Wu L."/>
            <person name="Ma J."/>
        </authorList>
    </citation>
    <scope>NUCLEOTIDE SEQUENCE [LARGE SCALE GENOMIC DNA]</scope>
    <source>
        <strain evidence="5">NBRC 107710</strain>
    </source>
</reference>
<accession>A0A7W6AM39</accession>